<keyword evidence="1" id="KW-0732">Signal</keyword>
<protein>
    <submittedName>
        <fullName evidence="2">Uncharacterized protein</fullName>
    </submittedName>
</protein>
<dbReference type="EMBL" id="CM016552">
    <property type="protein sequence ID" value="TKW39465.1"/>
    <property type="molecule type" value="Genomic_DNA"/>
</dbReference>
<organism evidence="2 3">
    <name type="scientific">Setaria viridis</name>
    <name type="common">Green bristlegrass</name>
    <name type="synonym">Setaria italica subsp. viridis</name>
    <dbReference type="NCBI Taxonomy" id="4556"/>
    <lineage>
        <taxon>Eukaryota</taxon>
        <taxon>Viridiplantae</taxon>
        <taxon>Streptophyta</taxon>
        <taxon>Embryophyta</taxon>
        <taxon>Tracheophyta</taxon>
        <taxon>Spermatophyta</taxon>
        <taxon>Magnoliopsida</taxon>
        <taxon>Liliopsida</taxon>
        <taxon>Poales</taxon>
        <taxon>Poaceae</taxon>
        <taxon>PACMAD clade</taxon>
        <taxon>Panicoideae</taxon>
        <taxon>Panicodae</taxon>
        <taxon>Paniceae</taxon>
        <taxon>Cenchrinae</taxon>
        <taxon>Setaria</taxon>
    </lineage>
</organism>
<proteinExistence type="predicted"/>
<dbReference type="Gramene" id="TKW39465">
    <property type="protein sequence ID" value="TKW39465"/>
    <property type="gene ID" value="SEVIR_1G180801v2"/>
</dbReference>
<evidence type="ECO:0000256" key="1">
    <source>
        <dbReference type="SAM" id="SignalP"/>
    </source>
</evidence>
<evidence type="ECO:0000313" key="2">
    <source>
        <dbReference type="EMBL" id="TKW39465.1"/>
    </source>
</evidence>
<gene>
    <name evidence="2" type="ORF">SEVIR_1G180801v2</name>
</gene>
<evidence type="ECO:0000313" key="3">
    <source>
        <dbReference type="Proteomes" id="UP000298652"/>
    </source>
</evidence>
<name>A0A4U6WBP6_SETVI</name>
<reference evidence="2" key="1">
    <citation type="submission" date="2019-03" db="EMBL/GenBank/DDBJ databases">
        <title>WGS assembly of Setaria viridis.</title>
        <authorList>
            <person name="Huang P."/>
            <person name="Jenkins J."/>
            <person name="Grimwood J."/>
            <person name="Barry K."/>
            <person name="Healey A."/>
            <person name="Mamidi S."/>
            <person name="Sreedasyam A."/>
            <person name="Shu S."/>
            <person name="Feldman M."/>
            <person name="Wu J."/>
            <person name="Yu Y."/>
            <person name="Chen C."/>
            <person name="Johnson J."/>
            <person name="Rokhsar D."/>
            <person name="Baxter I."/>
            <person name="Schmutz J."/>
            <person name="Brutnell T."/>
            <person name="Kellogg E."/>
        </authorList>
    </citation>
    <scope>NUCLEOTIDE SEQUENCE [LARGE SCALE GENOMIC DNA]</scope>
</reference>
<accession>A0A4U6WBP6</accession>
<sequence length="51" mass="5516">MPFSGFALAVLLLSMASHAKPCSDQEKSSLLRFIAELPSQGEETGVRRPDP</sequence>
<feature type="signal peptide" evidence="1">
    <location>
        <begin position="1"/>
        <end position="19"/>
    </location>
</feature>
<feature type="chain" id="PRO_5020783867" evidence="1">
    <location>
        <begin position="20"/>
        <end position="51"/>
    </location>
</feature>
<dbReference type="Proteomes" id="UP000298652">
    <property type="component" value="Chromosome 1"/>
</dbReference>
<dbReference type="AlphaFoldDB" id="A0A4U6WBP6"/>
<keyword evidence="3" id="KW-1185">Reference proteome</keyword>